<evidence type="ECO:0000313" key="2">
    <source>
        <dbReference type="Proteomes" id="UP000252004"/>
    </source>
</evidence>
<sequence length="161" mass="17664">MTVLSWTVPLRRPEDEATPAGLTREGVWRSMRHKAEAPAAFVPYIAECTVLESTDEGMVREIRYSAETRGGGSIRERVVYEPEHGRMTFLPDGDPDVTEIVNEVGEDGEGGFAFTLRGTLSRAADRKALSEPEFLPGISRLFAESLRTIVAATVEEHADAA</sequence>
<dbReference type="OrthoDB" id="3697643at2"/>
<dbReference type="RefSeq" id="WP_114059432.1">
    <property type="nucleotide sequence ID" value="NZ_CP030864.1"/>
</dbReference>
<evidence type="ECO:0008006" key="3">
    <source>
        <dbReference type="Google" id="ProtNLM"/>
    </source>
</evidence>
<dbReference type="SUPFAM" id="SSF55961">
    <property type="entry name" value="Bet v1-like"/>
    <property type="match status" value="1"/>
</dbReference>
<dbReference type="AlphaFoldDB" id="A0A344UBK1"/>
<evidence type="ECO:0000313" key="1">
    <source>
        <dbReference type="EMBL" id="AXE28272.1"/>
    </source>
</evidence>
<dbReference type="InterPro" id="IPR015075">
    <property type="entry name" value="AtaL"/>
</dbReference>
<keyword evidence="2" id="KW-1185">Reference proteome</keyword>
<dbReference type="InterPro" id="IPR023393">
    <property type="entry name" value="START-like_dom_sf"/>
</dbReference>
<proteinExistence type="predicted"/>
<reference evidence="1 2" key="1">
    <citation type="submission" date="2018-01" db="EMBL/GenBank/DDBJ databases">
        <title>Draft genome Sequence of streptomyces globosus LZH-48.</title>
        <authorList>
            <person name="Ran K."/>
            <person name="Li Z."/>
            <person name="Wei S."/>
            <person name="Dong R."/>
        </authorList>
    </citation>
    <scope>NUCLEOTIDE SEQUENCE [LARGE SCALE GENOMIC DNA]</scope>
    <source>
        <strain evidence="1 2">LZH-48</strain>
        <plasmid evidence="1 2">unnamed2</plasmid>
    </source>
</reference>
<dbReference type="EMBL" id="CP030864">
    <property type="protein sequence ID" value="AXE28272.1"/>
    <property type="molecule type" value="Genomic_DNA"/>
</dbReference>
<protein>
    <recommendedName>
        <fullName evidence="3">DUF1857 domain-containing protein</fullName>
    </recommendedName>
</protein>
<gene>
    <name evidence="1" type="ORF">C0216_32900</name>
</gene>
<organism evidence="1 2">
    <name type="scientific">Streptomyces globosus</name>
    <dbReference type="NCBI Taxonomy" id="68209"/>
    <lineage>
        <taxon>Bacteria</taxon>
        <taxon>Bacillati</taxon>
        <taxon>Actinomycetota</taxon>
        <taxon>Actinomycetes</taxon>
        <taxon>Kitasatosporales</taxon>
        <taxon>Streptomycetaceae</taxon>
        <taxon>Streptomyces</taxon>
    </lineage>
</organism>
<dbReference type="Proteomes" id="UP000252004">
    <property type="component" value="Plasmid unnamed2"/>
</dbReference>
<dbReference type="Pfam" id="PF08982">
    <property type="entry name" value="AtaL"/>
    <property type="match status" value="1"/>
</dbReference>
<name>A0A344UBK1_9ACTN</name>
<keyword evidence="1" id="KW-0614">Plasmid</keyword>
<accession>A0A344UBK1</accession>
<dbReference type="Gene3D" id="3.30.530.20">
    <property type="match status" value="1"/>
</dbReference>
<dbReference type="KEGG" id="sgz:C0216_32900"/>
<geneLocation type="plasmid" evidence="1 2">
    <name>unnamed2</name>
</geneLocation>